<protein>
    <submittedName>
        <fullName evidence="2">Uncharacterized protein</fullName>
    </submittedName>
</protein>
<dbReference type="RefSeq" id="WP_265508055.1">
    <property type="nucleotide sequence ID" value="NZ_JAOTBE010000054.1"/>
</dbReference>
<sequence length="119" mass="12698">MPAYLSPPERAREELVANLMAVPAAIGLIIAVVAFFSPASGIEGTPGAALAILGMLALTVAALLVGRIHPGRLRTFITVMILIGGLLTLLCAWFLMQGWLMLTIVLTLALWLIFIFVAR</sequence>
<feature type="transmembrane region" description="Helical" evidence="1">
    <location>
        <begin position="15"/>
        <end position="36"/>
    </location>
</feature>
<organism evidence="2 3">
    <name type="scientific">Paracoccus rhizosphaerae</name>
    <dbReference type="NCBI Taxonomy" id="1133347"/>
    <lineage>
        <taxon>Bacteria</taxon>
        <taxon>Pseudomonadati</taxon>
        <taxon>Pseudomonadota</taxon>
        <taxon>Alphaproteobacteria</taxon>
        <taxon>Rhodobacterales</taxon>
        <taxon>Paracoccaceae</taxon>
        <taxon>Paracoccus</taxon>
    </lineage>
</organism>
<keyword evidence="1" id="KW-0812">Transmembrane</keyword>
<comment type="caution">
    <text evidence="2">The sequence shown here is derived from an EMBL/GenBank/DDBJ whole genome shotgun (WGS) entry which is preliminary data.</text>
</comment>
<reference evidence="2 3" key="1">
    <citation type="submission" date="2024-09" db="EMBL/GenBank/DDBJ databases">
        <authorList>
            <person name="Sun Q."/>
            <person name="Mori K."/>
        </authorList>
    </citation>
    <scope>NUCLEOTIDE SEQUENCE [LARGE SCALE GENOMIC DNA]</scope>
    <source>
        <strain evidence="2 3">CCM 7904</strain>
    </source>
</reference>
<name>A0ABV6CPA1_9RHOB</name>
<feature type="transmembrane region" description="Helical" evidence="1">
    <location>
        <begin position="73"/>
        <end position="95"/>
    </location>
</feature>
<evidence type="ECO:0000256" key="1">
    <source>
        <dbReference type="SAM" id="Phobius"/>
    </source>
</evidence>
<accession>A0ABV6CPA1</accession>
<keyword evidence="1" id="KW-1133">Transmembrane helix</keyword>
<proteinExistence type="predicted"/>
<dbReference type="Proteomes" id="UP001589795">
    <property type="component" value="Unassembled WGS sequence"/>
</dbReference>
<dbReference type="EMBL" id="JBHLWQ010000196">
    <property type="protein sequence ID" value="MFC0202572.1"/>
    <property type="molecule type" value="Genomic_DNA"/>
</dbReference>
<gene>
    <name evidence="2" type="ORF">ACFFIZ_20230</name>
</gene>
<feature type="transmembrane region" description="Helical" evidence="1">
    <location>
        <begin position="101"/>
        <end position="118"/>
    </location>
</feature>
<keyword evidence="3" id="KW-1185">Reference proteome</keyword>
<evidence type="ECO:0000313" key="3">
    <source>
        <dbReference type="Proteomes" id="UP001589795"/>
    </source>
</evidence>
<evidence type="ECO:0000313" key="2">
    <source>
        <dbReference type="EMBL" id="MFC0202572.1"/>
    </source>
</evidence>
<keyword evidence="1" id="KW-0472">Membrane</keyword>
<feature type="transmembrane region" description="Helical" evidence="1">
    <location>
        <begin position="48"/>
        <end position="66"/>
    </location>
</feature>